<gene>
    <name evidence="1" type="ORF">CLIB1444_02S04302</name>
</gene>
<organism evidence="1 2">
    <name type="scientific">[Candida] jaroonii</name>
    <dbReference type="NCBI Taxonomy" id="467808"/>
    <lineage>
        <taxon>Eukaryota</taxon>
        <taxon>Fungi</taxon>
        <taxon>Dikarya</taxon>
        <taxon>Ascomycota</taxon>
        <taxon>Saccharomycotina</taxon>
        <taxon>Pichiomycetes</taxon>
        <taxon>Debaryomycetaceae</taxon>
        <taxon>Yamadazyma</taxon>
    </lineage>
</organism>
<accession>A0ACA9Y2T9</accession>
<name>A0ACA9Y2T9_9ASCO</name>
<keyword evidence="2" id="KW-1185">Reference proteome</keyword>
<sequence length="517" mass="60039">MDAINRKRPLSRQPLKETSGNIPSPNKKLKLKDALPITNPTTTKLEVSLQPQTQNQQNQLKTPVYKNDTKVRSRLVGEELSQWRTSWKKIMKSSVVYFDTQGVEQNNPNHQLEQKKAIKALKFVGSAITPFYDKSVSIIISRRSYNAQHHYNSNDIFHDASNLKIKVWNYDKVFRFFKNLGITDFDNLSYQNQNHDGDLYNLLRVEKIFGSTDKDPSAKREDMHYFDKNYLYVYDLSQNVRPIAIREWFDDNYPILHLTLDGKCPFIMDSENSERKKLRRIKKFQETENYRKLLKKSAYDLINNIRNKRNSIILTSSSILSDDENTIIQTNSNCQSDIDDNIQLIKNFNEDNENNDKENEEYENFKHPKPNLIRNSSCIPTNNSNGRFYDVAASGFNGESNAIQQFSIDSGPQLGGNGLGPTISQVPSKNINNLKRRIFMKKQKQKVEEKTDLKPGYCENCRVKYDYFDDHINSNRHRKFAVDDSNFSDIDRLIGILNDSKSFGFITSDGDFSYSEE</sequence>
<proteinExistence type="predicted"/>
<protein>
    <submittedName>
        <fullName evidence="1">Uncharacterized protein</fullName>
    </submittedName>
</protein>
<evidence type="ECO:0000313" key="1">
    <source>
        <dbReference type="EMBL" id="CAH6719252.1"/>
    </source>
</evidence>
<evidence type="ECO:0000313" key="2">
    <source>
        <dbReference type="Proteomes" id="UP001152531"/>
    </source>
</evidence>
<dbReference type="EMBL" id="CALSDN010000002">
    <property type="protein sequence ID" value="CAH6719252.1"/>
    <property type="molecule type" value="Genomic_DNA"/>
</dbReference>
<comment type="caution">
    <text evidence="1">The sequence shown here is derived from an EMBL/GenBank/DDBJ whole genome shotgun (WGS) entry which is preliminary data.</text>
</comment>
<reference evidence="1" key="1">
    <citation type="submission" date="2022-06" db="EMBL/GenBank/DDBJ databases">
        <authorList>
            <person name="Legras J.-L."/>
            <person name="Devillers H."/>
            <person name="Grondin C."/>
        </authorList>
    </citation>
    <scope>NUCLEOTIDE SEQUENCE</scope>
    <source>
        <strain evidence="1">CLIB 1444</strain>
    </source>
</reference>
<dbReference type="Proteomes" id="UP001152531">
    <property type="component" value="Unassembled WGS sequence"/>
</dbReference>